<dbReference type="RefSeq" id="WP_195035660.1">
    <property type="nucleotide sequence ID" value="NZ_JADLRE010000025.1"/>
</dbReference>
<evidence type="ECO:0000313" key="2">
    <source>
        <dbReference type="Proteomes" id="UP000807309"/>
    </source>
</evidence>
<gene>
    <name evidence="1" type="ORF">IU470_27245</name>
</gene>
<dbReference type="Proteomes" id="UP000807309">
    <property type="component" value="Unassembled WGS sequence"/>
</dbReference>
<accession>A0ABS0CEM4</accession>
<keyword evidence="2" id="KW-1185">Reference proteome</keyword>
<protein>
    <submittedName>
        <fullName evidence="1">DUF4254 domain-containing protein</fullName>
    </submittedName>
</protein>
<proteinExistence type="predicted"/>
<dbReference type="InterPro" id="IPR025350">
    <property type="entry name" value="DUF4254"/>
</dbReference>
<reference evidence="1 2" key="1">
    <citation type="submission" date="2020-10" db="EMBL/GenBank/DDBJ databases">
        <title>Identification of Nocardia species via Next-generation sequencing and recognition of intraspecies genetic diversity.</title>
        <authorList>
            <person name="Li P."/>
            <person name="Li P."/>
            <person name="Lu B."/>
        </authorList>
    </citation>
    <scope>NUCLEOTIDE SEQUENCE [LARGE SCALE GENOMIC DNA]</scope>
    <source>
        <strain evidence="1 2">N-11</strain>
    </source>
</reference>
<organism evidence="1 2">
    <name type="scientific">Nocardia abscessus</name>
    <dbReference type="NCBI Taxonomy" id="120957"/>
    <lineage>
        <taxon>Bacteria</taxon>
        <taxon>Bacillati</taxon>
        <taxon>Actinomycetota</taxon>
        <taxon>Actinomycetes</taxon>
        <taxon>Mycobacteriales</taxon>
        <taxon>Nocardiaceae</taxon>
        <taxon>Nocardia</taxon>
    </lineage>
</organism>
<evidence type="ECO:0000313" key="1">
    <source>
        <dbReference type="EMBL" id="MBF6228784.1"/>
    </source>
</evidence>
<comment type="caution">
    <text evidence="1">The sequence shown here is derived from an EMBL/GenBank/DDBJ whole genome shotgun (WGS) entry which is preliminary data.</text>
</comment>
<sequence>MSGGNGNRYLPSKDAVLAACRGFPLAENPVLDSACQLANVYESHTNLFLGVDDVIERERYHELRPIMDWAELIDTVVYDRRARLVSSIDEWVEIVVPAASPTAPMHVETVGNIIDRLALLTIRSYVAMANAPDAVARAVHAQLYIDAAAYGDLTRVLAAGLKRLPFNHRPAEIWPR</sequence>
<dbReference type="EMBL" id="JADLRE010000025">
    <property type="protein sequence ID" value="MBF6228784.1"/>
    <property type="molecule type" value="Genomic_DNA"/>
</dbReference>
<name>A0ABS0CEM4_9NOCA</name>
<dbReference type="Pfam" id="PF14063">
    <property type="entry name" value="DUF4254"/>
    <property type="match status" value="1"/>
</dbReference>